<gene>
    <name evidence="1" type="ORF">HPB47_023191</name>
</gene>
<name>A0AC60Q7K6_IXOPE</name>
<organism evidence="1 2">
    <name type="scientific">Ixodes persulcatus</name>
    <name type="common">Taiga tick</name>
    <dbReference type="NCBI Taxonomy" id="34615"/>
    <lineage>
        <taxon>Eukaryota</taxon>
        <taxon>Metazoa</taxon>
        <taxon>Ecdysozoa</taxon>
        <taxon>Arthropoda</taxon>
        <taxon>Chelicerata</taxon>
        <taxon>Arachnida</taxon>
        <taxon>Acari</taxon>
        <taxon>Parasitiformes</taxon>
        <taxon>Ixodida</taxon>
        <taxon>Ixodoidea</taxon>
        <taxon>Ixodidae</taxon>
        <taxon>Ixodinae</taxon>
        <taxon>Ixodes</taxon>
    </lineage>
</organism>
<dbReference type="EMBL" id="JABSTQ010009372">
    <property type="protein sequence ID" value="KAG0429878.1"/>
    <property type="molecule type" value="Genomic_DNA"/>
</dbReference>
<keyword evidence="2" id="KW-1185">Reference proteome</keyword>
<proteinExistence type="predicted"/>
<comment type="caution">
    <text evidence="1">The sequence shown here is derived from an EMBL/GenBank/DDBJ whole genome shotgun (WGS) entry which is preliminary data.</text>
</comment>
<evidence type="ECO:0000313" key="1">
    <source>
        <dbReference type="EMBL" id="KAG0429878.1"/>
    </source>
</evidence>
<dbReference type="Proteomes" id="UP000805193">
    <property type="component" value="Unassembled WGS sequence"/>
</dbReference>
<sequence>MAGNWLSPPSLPLMTMVLGRRMTCRCVVGLAQRDSNQVACKEWSQSIFCRRSLGPFTAQRRIGAEKDAEAALMLCRVASKLVVVESWGDEVLMRHMLIHSQ</sequence>
<evidence type="ECO:0000313" key="2">
    <source>
        <dbReference type="Proteomes" id="UP000805193"/>
    </source>
</evidence>
<reference evidence="1 2" key="1">
    <citation type="journal article" date="2020" name="Cell">
        <title>Large-Scale Comparative Analyses of Tick Genomes Elucidate Their Genetic Diversity and Vector Capacities.</title>
        <authorList>
            <consortium name="Tick Genome and Microbiome Consortium (TIGMIC)"/>
            <person name="Jia N."/>
            <person name="Wang J."/>
            <person name="Shi W."/>
            <person name="Du L."/>
            <person name="Sun Y."/>
            <person name="Zhan W."/>
            <person name="Jiang J.F."/>
            <person name="Wang Q."/>
            <person name="Zhang B."/>
            <person name="Ji P."/>
            <person name="Bell-Sakyi L."/>
            <person name="Cui X.M."/>
            <person name="Yuan T.T."/>
            <person name="Jiang B.G."/>
            <person name="Yang W.F."/>
            <person name="Lam T.T."/>
            <person name="Chang Q.C."/>
            <person name="Ding S.J."/>
            <person name="Wang X.J."/>
            <person name="Zhu J.G."/>
            <person name="Ruan X.D."/>
            <person name="Zhao L."/>
            <person name="Wei J.T."/>
            <person name="Ye R.Z."/>
            <person name="Que T.C."/>
            <person name="Du C.H."/>
            <person name="Zhou Y.H."/>
            <person name="Cheng J.X."/>
            <person name="Dai P.F."/>
            <person name="Guo W.B."/>
            <person name="Han X.H."/>
            <person name="Huang E.J."/>
            <person name="Li L.F."/>
            <person name="Wei W."/>
            <person name="Gao Y.C."/>
            <person name="Liu J.Z."/>
            <person name="Shao H.Z."/>
            <person name="Wang X."/>
            <person name="Wang C.C."/>
            <person name="Yang T.C."/>
            <person name="Huo Q.B."/>
            <person name="Li W."/>
            <person name="Chen H.Y."/>
            <person name="Chen S.E."/>
            <person name="Zhou L.G."/>
            <person name="Ni X.B."/>
            <person name="Tian J.H."/>
            <person name="Sheng Y."/>
            <person name="Liu T."/>
            <person name="Pan Y.S."/>
            <person name="Xia L.Y."/>
            <person name="Li J."/>
            <person name="Zhao F."/>
            <person name="Cao W.C."/>
        </authorList>
    </citation>
    <scope>NUCLEOTIDE SEQUENCE [LARGE SCALE GENOMIC DNA]</scope>
    <source>
        <strain evidence="1">Iper-2018</strain>
    </source>
</reference>
<protein>
    <submittedName>
        <fullName evidence="1">Uncharacterized protein</fullName>
    </submittedName>
</protein>
<accession>A0AC60Q7K6</accession>